<comment type="caution">
    <text evidence="1">The sequence shown here is derived from an EMBL/GenBank/DDBJ whole genome shotgun (WGS) entry which is preliminary data.</text>
</comment>
<gene>
    <name evidence="1" type="ORF">DNHGIG_11130</name>
</gene>
<name>A0AAV4LCY1_9BACL</name>
<dbReference type="AlphaFoldDB" id="A0AAV4LCY1"/>
<protein>
    <recommendedName>
        <fullName evidence="3">RNA polymerase sigma-70 region 4 domain-containing protein</fullName>
    </recommendedName>
</protein>
<dbReference type="EMBL" id="BOQE01000001">
    <property type="protein sequence ID" value="GIM45564.1"/>
    <property type="molecule type" value="Genomic_DNA"/>
</dbReference>
<dbReference type="Proteomes" id="UP001057291">
    <property type="component" value="Unassembled WGS sequence"/>
</dbReference>
<organism evidence="1 2">
    <name type="scientific">Collibacillus ludicampi</name>
    <dbReference type="NCBI Taxonomy" id="2771369"/>
    <lineage>
        <taxon>Bacteria</taxon>
        <taxon>Bacillati</taxon>
        <taxon>Bacillota</taxon>
        <taxon>Bacilli</taxon>
        <taxon>Bacillales</taxon>
        <taxon>Alicyclobacillaceae</taxon>
        <taxon>Collibacillus</taxon>
    </lineage>
</organism>
<proteinExistence type="predicted"/>
<evidence type="ECO:0000313" key="1">
    <source>
        <dbReference type="EMBL" id="GIM45564.1"/>
    </source>
</evidence>
<keyword evidence="2" id="KW-1185">Reference proteome</keyword>
<accession>A0AAV4LCY1</accession>
<evidence type="ECO:0000313" key="2">
    <source>
        <dbReference type="Proteomes" id="UP001057291"/>
    </source>
</evidence>
<dbReference type="RefSeq" id="WP_282198755.1">
    <property type="nucleotide sequence ID" value="NZ_BOQE01000001.1"/>
</dbReference>
<reference evidence="1" key="1">
    <citation type="journal article" date="2023" name="Int. J. Syst. Evol. Microbiol.">
        <title>Collibacillus ludicampi gen. nov., sp. nov., a new soil bacterium of the family Alicyclobacillaceae.</title>
        <authorList>
            <person name="Jojima T."/>
            <person name="Ioku Y."/>
            <person name="Fukuta Y."/>
            <person name="Shirasaka N."/>
            <person name="Matsumura Y."/>
            <person name="Mori M."/>
        </authorList>
    </citation>
    <scope>NUCLEOTIDE SEQUENCE</scope>
    <source>
        <strain evidence="1">TP075</strain>
    </source>
</reference>
<evidence type="ECO:0008006" key="3">
    <source>
        <dbReference type="Google" id="ProtNLM"/>
    </source>
</evidence>
<sequence length="131" mass="15265">MGEKRYKNRSMVHHCWTHSEVAFIKENLHHMSIRQLSISLGLPFSSVRRKVDQIKKGIIKTGEHLSRTPKTETTFSEVMFLYYLRLMARECKQKGVKPDVSSFLDEYRKLKGELEATPLAEKIKEQIQSIG</sequence>